<dbReference type="Proteomes" id="UP001216907">
    <property type="component" value="Unassembled WGS sequence"/>
</dbReference>
<evidence type="ECO:0000313" key="2">
    <source>
        <dbReference type="EMBL" id="MDG3002608.1"/>
    </source>
</evidence>
<dbReference type="PANTHER" id="PTHR30354:SF7">
    <property type="entry name" value="BLL7963 PROTEIN"/>
    <property type="match status" value="1"/>
</dbReference>
<feature type="transmembrane region" description="Helical" evidence="1">
    <location>
        <begin position="100"/>
        <end position="128"/>
    </location>
</feature>
<feature type="transmembrane region" description="Helical" evidence="1">
    <location>
        <begin position="178"/>
        <end position="199"/>
    </location>
</feature>
<sequence>MAIEVGAIVLALGLLMAVAYRGLPVIVFAPLCALLAAALSGLPLLPSYTDLFMTGVAGFVRAFFPLFLLGAVFGKMIDASGSAATIAAAMIRALGPRHAIPAVVLAGAVLTYGGVSLFVVAFAVYPLGAALFRDADIPKRLLPAAIALGAFTFTMDALPGTPQIQNIIPTRFFKTDAYAAPVVGLIGAALVLFGGLFWLDRRRAWAAAAGEGYGAGHLQEPEARTGDDLPSLGAAVLPLILVLAVNFVLSRTAWSIDLWYPEASIRKAFPATNPRDAAPSWAVIVALSVGITTTLALHARRMRVSVSASLSAATAGALPAIFNTASEVGFGTVIKSLPGFEVLRGWVLDVSRNVLLSEAVAVNALAGVTGSASGGLSIALEVMGEYYLEAARAQGVAPELLHRIASMASGGMDTLPHNGAVITLLAITGLTHRQSYPDIFAITLIKTAVVLALALSAASLPG</sequence>
<accession>A0ABT6F586</accession>
<reference evidence="2 3" key="1">
    <citation type="submission" date="2023-03" db="EMBL/GenBank/DDBJ databases">
        <title>Paludisphaera mucosa sp. nov. a novel planctomycete from northern fen.</title>
        <authorList>
            <person name="Ivanova A."/>
        </authorList>
    </citation>
    <scope>NUCLEOTIDE SEQUENCE [LARGE SCALE GENOMIC DNA]</scope>
    <source>
        <strain evidence="2 3">Pla2</strain>
    </source>
</reference>
<evidence type="ECO:0000313" key="3">
    <source>
        <dbReference type="Proteomes" id="UP001216907"/>
    </source>
</evidence>
<feature type="transmembrane region" description="Helical" evidence="1">
    <location>
        <begin position="51"/>
        <end position="69"/>
    </location>
</feature>
<organism evidence="2 3">
    <name type="scientific">Paludisphaera mucosa</name>
    <dbReference type="NCBI Taxonomy" id="3030827"/>
    <lineage>
        <taxon>Bacteria</taxon>
        <taxon>Pseudomonadati</taxon>
        <taxon>Planctomycetota</taxon>
        <taxon>Planctomycetia</taxon>
        <taxon>Isosphaerales</taxon>
        <taxon>Isosphaeraceae</taxon>
        <taxon>Paludisphaera</taxon>
    </lineage>
</organism>
<protein>
    <submittedName>
        <fullName evidence="2">GntP family permease</fullName>
    </submittedName>
</protein>
<gene>
    <name evidence="2" type="ORF">PZE19_02315</name>
</gene>
<proteinExistence type="predicted"/>
<keyword evidence="1" id="KW-0472">Membrane</keyword>
<feature type="transmembrane region" description="Helical" evidence="1">
    <location>
        <begin position="229"/>
        <end position="249"/>
    </location>
</feature>
<dbReference type="EMBL" id="JARRAG010000001">
    <property type="protein sequence ID" value="MDG3002608.1"/>
    <property type="molecule type" value="Genomic_DNA"/>
</dbReference>
<feature type="transmembrane region" description="Helical" evidence="1">
    <location>
        <begin position="439"/>
        <end position="460"/>
    </location>
</feature>
<comment type="caution">
    <text evidence="2">The sequence shown here is derived from an EMBL/GenBank/DDBJ whole genome shotgun (WGS) entry which is preliminary data.</text>
</comment>
<keyword evidence="1" id="KW-1133">Transmembrane helix</keyword>
<dbReference type="Pfam" id="PF02447">
    <property type="entry name" value="GntP_permease"/>
    <property type="match status" value="1"/>
</dbReference>
<dbReference type="PANTHER" id="PTHR30354">
    <property type="entry name" value="GNT FAMILY GLUCONATE TRANSPORTER"/>
    <property type="match status" value="1"/>
</dbReference>
<dbReference type="InterPro" id="IPR003474">
    <property type="entry name" value="Glcn_transporter"/>
</dbReference>
<name>A0ABT6F586_9BACT</name>
<dbReference type="RefSeq" id="WP_277858972.1">
    <property type="nucleotide sequence ID" value="NZ_JARRAG010000001.1"/>
</dbReference>
<evidence type="ECO:0000256" key="1">
    <source>
        <dbReference type="SAM" id="Phobius"/>
    </source>
</evidence>
<feature type="transmembrane region" description="Helical" evidence="1">
    <location>
        <begin position="7"/>
        <end position="39"/>
    </location>
</feature>
<keyword evidence="3" id="KW-1185">Reference proteome</keyword>
<keyword evidence="1" id="KW-0812">Transmembrane</keyword>
<feature type="transmembrane region" description="Helical" evidence="1">
    <location>
        <begin position="278"/>
        <end position="297"/>
    </location>
</feature>